<dbReference type="PROSITE" id="PS50878">
    <property type="entry name" value="RT_POL"/>
    <property type="match status" value="1"/>
</dbReference>
<dbReference type="InterPro" id="IPR050951">
    <property type="entry name" value="Retrovirus_Pol_polyprotein"/>
</dbReference>
<accession>A0A8J5V185</accession>
<keyword evidence="8" id="KW-0695">RNA-directed DNA polymerase</keyword>
<dbReference type="PROSITE" id="PS50994">
    <property type="entry name" value="INTEGRASE"/>
    <property type="match status" value="1"/>
</dbReference>
<evidence type="ECO:0000256" key="3">
    <source>
        <dbReference type="ARBA" id="ARBA00022679"/>
    </source>
</evidence>
<dbReference type="GO" id="GO:0004519">
    <property type="term" value="F:endonuclease activity"/>
    <property type="evidence" value="ECO:0007669"/>
    <property type="project" value="UniProtKB-KW"/>
</dbReference>
<dbReference type="RefSeq" id="XP_049266072.1">
    <property type="nucleotide sequence ID" value="XM_049410365.1"/>
</dbReference>
<proteinExistence type="predicted"/>
<evidence type="ECO:0000256" key="2">
    <source>
        <dbReference type="ARBA" id="ARBA00022670"/>
    </source>
</evidence>
<evidence type="ECO:0000259" key="10">
    <source>
        <dbReference type="PROSITE" id="PS50994"/>
    </source>
</evidence>
<feature type="domain" description="Reverse transcriptase" evidence="9">
    <location>
        <begin position="255"/>
        <end position="434"/>
    </location>
</feature>
<dbReference type="CDD" id="cd01647">
    <property type="entry name" value="RT_LTR"/>
    <property type="match status" value="1"/>
</dbReference>
<dbReference type="Pfam" id="PF00078">
    <property type="entry name" value="RVT_1"/>
    <property type="match status" value="1"/>
</dbReference>
<keyword evidence="7" id="KW-0378">Hydrolase</keyword>
<dbReference type="GeneID" id="73467467"/>
<dbReference type="InterPro" id="IPR001584">
    <property type="entry name" value="Integrase_cat-core"/>
</dbReference>
<dbReference type="PANTHER" id="PTHR37984:SF5">
    <property type="entry name" value="PROTEIN NYNRIN-LIKE"/>
    <property type="match status" value="1"/>
</dbReference>
<feature type="domain" description="Integrase catalytic" evidence="10">
    <location>
        <begin position="800"/>
        <end position="912"/>
    </location>
</feature>
<evidence type="ECO:0000256" key="1">
    <source>
        <dbReference type="ARBA" id="ARBA00022490"/>
    </source>
</evidence>
<dbReference type="PROSITE" id="PS00141">
    <property type="entry name" value="ASP_PROTEASE"/>
    <property type="match status" value="1"/>
</dbReference>
<evidence type="ECO:0000313" key="11">
    <source>
        <dbReference type="EMBL" id="KAG7665840.1"/>
    </source>
</evidence>
<dbReference type="OrthoDB" id="4022548at2759"/>
<reference evidence="11 12" key="1">
    <citation type="journal article" date="2021" name="DNA Res.">
        <title>Genome analysis of Candida subhashii reveals its hybrid nature and dual mitochondrial genome conformations.</title>
        <authorList>
            <person name="Mixao V."/>
            <person name="Hegedusova E."/>
            <person name="Saus E."/>
            <person name="Pryszcz L.P."/>
            <person name="Cillingova A."/>
            <person name="Nosek J."/>
            <person name="Gabaldon T."/>
        </authorList>
    </citation>
    <scope>NUCLEOTIDE SEQUENCE [LARGE SCALE GENOMIC DNA]</scope>
    <source>
        <strain evidence="11 12">CBS 10753</strain>
    </source>
</reference>
<dbReference type="AlphaFoldDB" id="A0A8J5V185"/>
<dbReference type="InterPro" id="IPR041373">
    <property type="entry name" value="RT_RNaseH"/>
</dbReference>
<evidence type="ECO:0000256" key="6">
    <source>
        <dbReference type="ARBA" id="ARBA00022759"/>
    </source>
</evidence>
<dbReference type="InterPro" id="IPR000477">
    <property type="entry name" value="RT_dom"/>
</dbReference>
<dbReference type="InterPro" id="IPR041588">
    <property type="entry name" value="Integrase_H2C2"/>
</dbReference>
<dbReference type="EMBL" id="JAGSYN010000046">
    <property type="protein sequence ID" value="KAG7665840.1"/>
    <property type="molecule type" value="Genomic_DNA"/>
</dbReference>
<keyword evidence="6" id="KW-0255">Endonuclease</keyword>
<keyword evidence="1" id="KW-0963">Cytoplasm</keyword>
<evidence type="ECO:0008006" key="13">
    <source>
        <dbReference type="Google" id="ProtNLM"/>
    </source>
</evidence>
<organism evidence="11 12">
    <name type="scientific">[Candida] subhashii</name>
    <dbReference type="NCBI Taxonomy" id="561895"/>
    <lineage>
        <taxon>Eukaryota</taxon>
        <taxon>Fungi</taxon>
        <taxon>Dikarya</taxon>
        <taxon>Ascomycota</taxon>
        <taxon>Saccharomycotina</taxon>
        <taxon>Pichiomycetes</taxon>
        <taxon>Debaryomycetaceae</taxon>
        <taxon>Spathaspora</taxon>
    </lineage>
</organism>
<dbReference type="InterPro" id="IPR001969">
    <property type="entry name" value="Aspartic_peptidase_AS"/>
</dbReference>
<evidence type="ECO:0000256" key="7">
    <source>
        <dbReference type="ARBA" id="ARBA00022801"/>
    </source>
</evidence>
<dbReference type="GO" id="GO:0015074">
    <property type="term" value="P:DNA integration"/>
    <property type="evidence" value="ECO:0007669"/>
    <property type="project" value="InterPro"/>
</dbReference>
<gene>
    <name evidence="11" type="ORF">J8A68_000666</name>
</gene>
<dbReference type="Pfam" id="PF17921">
    <property type="entry name" value="Integrase_H2C2"/>
    <property type="match status" value="1"/>
</dbReference>
<dbReference type="CDD" id="cd09274">
    <property type="entry name" value="RNase_HI_RT_Ty3"/>
    <property type="match status" value="1"/>
</dbReference>
<dbReference type="FunFam" id="3.10.10.10:FF:000007">
    <property type="entry name" value="Retrovirus-related Pol polyprotein from transposon 17.6-like Protein"/>
    <property type="match status" value="1"/>
</dbReference>
<keyword evidence="2" id="KW-0645">Protease</keyword>
<keyword evidence="5" id="KW-0540">Nuclease</keyword>
<dbReference type="Proteomes" id="UP000694255">
    <property type="component" value="Unassembled WGS sequence"/>
</dbReference>
<dbReference type="Pfam" id="PF17917">
    <property type="entry name" value="RT_RNaseH"/>
    <property type="match status" value="1"/>
</dbReference>
<dbReference type="GO" id="GO:0004190">
    <property type="term" value="F:aspartic-type endopeptidase activity"/>
    <property type="evidence" value="ECO:0007669"/>
    <property type="project" value="InterPro"/>
</dbReference>
<keyword evidence="3" id="KW-0808">Transferase</keyword>
<sequence length="912" mass="105504">MHLDQDYEEGETKPNLYHVEFEGMKPQVALLDTGATTNLIHSNLVKNIPSFVGATYDLFGPDDLKIGTLNRYVCLDWCNVMKNIKLYICDVSPYPVVLGKHVLKPFLNIPPHVKELSQDEVTDFRQFNSMDLTELVFALTEIEDSLDAEGEIEEPIEKLRAIENGNFIDDPETPVENARTRYSFEKHVDLKYWFQDFLAKNSDIIHNNPPIKTESLYEHQHPITLKDPSKIHCCAPYKKSARLRAELSRHVEELLKNGFIQKSHSRFASPTILVPKPDHSTRLCIDYRQLNTNTVKDKFPLPIIEGLLEYLHDCKCFSKLDLSQGYYQVAIAPEDREKTAFITHDGLYEWNVMPFGLCNAPATFQRIMNSVLQGFIGKFVVVYLDDILIYSRDFEEHKNHLTQVMDALRKHHFIVKKKKCAWFMKQIEFLGHIISAGGVRPTQSKIEAVQKWECPRTPKGMRSFIGFVSYLRKFIPKFAQIVRPLNLYALKKIPFDESFKDRFKKLQELVTSAPILVPPTPSGTYIVTTDASDYAVGSVIQTTNLDGKPTGVVAYYSQSLSTAEQNYPIREKELLAIIRTLERYKHILLDHHLVIRTDHHSLQFILSQKKEPSKRIARWLDLLSEFDLEIGYIKGETNIADTLSRSWEHTFTLNAISVAVHNQVLGGQFFQDVQENYQNDMTTNEVFETLTNRSVSTSKYIKHYLKNFQVEDGYLYYNGTNKYGEMQPRLWIPTPALQRIVMDKFHNAEHNSHPGGLVTYLDIHQFYYWPYMEKDIKRFVSKCPICLSVKPGNTLTNGLIQPLPIPQYRWQSVSLDFISGFPRIEGKDQILVVVDRFTKRAHFIPCTKTVTARGTARLFMENVVKHHGFPEEIVSDNDIRFTGHWWQEFFQFMGIHIVTGYTTQHKKGENRV</sequence>
<comment type="caution">
    <text evidence="11">The sequence shown here is derived from an EMBL/GenBank/DDBJ whole genome shotgun (WGS) entry which is preliminary data.</text>
</comment>
<keyword evidence="12" id="KW-1185">Reference proteome</keyword>
<evidence type="ECO:0000256" key="8">
    <source>
        <dbReference type="ARBA" id="ARBA00022918"/>
    </source>
</evidence>
<evidence type="ECO:0000259" key="9">
    <source>
        <dbReference type="PROSITE" id="PS50878"/>
    </source>
</evidence>
<dbReference type="CDD" id="cd00303">
    <property type="entry name" value="retropepsin_like"/>
    <property type="match status" value="1"/>
</dbReference>
<protein>
    <recommendedName>
        <fullName evidence="13">Reverse transcriptase</fullName>
    </recommendedName>
</protein>
<dbReference type="GO" id="GO:0003964">
    <property type="term" value="F:RNA-directed DNA polymerase activity"/>
    <property type="evidence" value="ECO:0007669"/>
    <property type="project" value="UniProtKB-KW"/>
</dbReference>
<evidence type="ECO:0000256" key="5">
    <source>
        <dbReference type="ARBA" id="ARBA00022722"/>
    </source>
</evidence>
<evidence type="ECO:0000313" key="12">
    <source>
        <dbReference type="Proteomes" id="UP000694255"/>
    </source>
</evidence>
<keyword evidence="4" id="KW-0548">Nucleotidyltransferase</keyword>
<dbReference type="PANTHER" id="PTHR37984">
    <property type="entry name" value="PROTEIN CBG26694"/>
    <property type="match status" value="1"/>
</dbReference>
<dbReference type="GO" id="GO:0006508">
    <property type="term" value="P:proteolysis"/>
    <property type="evidence" value="ECO:0007669"/>
    <property type="project" value="UniProtKB-KW"/>
</dbReference>
<name>A0A8J5V185_9ASCO</name>
<evidence type="ECO:0000256" key="4">
    <source>
        <dbReference type="ARBA" id="ARBA00022695"/>
    </source>
</evidence>